<organism evidence="3 4">
    <name type="scientific">Lophiotrema nucula</name>
    <dbReference type="NCBI Taxonomy" id="690887"/>
    <lineage>
        <taxon>Eukaryota</taxon>
        <taxon>Fungi</taxon>
        <taxon>Dikarya</taxon>
        <taxon>Ascomycota</taxon>
        <taxon>Pezizomycotina</taxon>
        <taxon>Dothideomycetes</taxon>
        <taxon>Pleosporomycetidae</taxon>
        <taxon>Pleosporales</taxon>
        <taxon>Lophiotremataceae</taxon>
        <taxon>Lophiotrema</taxon>
    </lineage>
</organism>
<dbReference type="InterPro" id="IPR011008">
    <property type="entry name" value="Dimeric_a/b-barrel"/>
</dbReference>
<evidence type="ECO:0000313" key="4">
    <source>
        <dbReference type="Proteomes" id="UP000799770"/>
    </source>
</evidence>
<proteinExistence type="inferred from homology"/>
<evidence type="ECO:0000313" key="3">
    <source>
        <dbReference type="EMBL" id="KAF2108862.1"/>
    </source>
</evidence>
<reference evidence="3" key="1">
    <citation type="journal article" date="2020" name="Stud. Mycol.">
        <title>101 Dothideomycetes genomes: a test case for predicting lifestyles and emergence of pathogens.</title>
        <authorList>
            <person name="Haridas S."/>
            <person name="Albert R."/>
            <person name="Binder M."/>
            <person name="Bloem J."/>
            <person name="Labutti K."/>
            <person name="Salamov A."/>
            <person name="Andreopoulos B."/>
            <person name="Baker S."/>
            <person name="Barry K."/>
            <person name="Bills G."/>
            <person name="Bluhm B."/>
            <person name="Cannon C."/>
            <person name="Castanera R."/>
            <person name="Culley D."/>
            <person name="Daum C."/>
            <person name="Ezra D."/>
            <person name="Gonzalez J."/>
            <person name="Henrissat B."/>
            <person name="Kuo A."/>
            <person name="Liang C."/>
            <person name="Lipzen A."/>
            <person name="Lutzoni F."/>
            <person name="Magnuson J."/>
            <person name="Mondo S."/>
            <person name="Nolan M."/>
            <person name="Ohm R."/>
            <person name="Pangilinan J."/>
            <person name="Park H.-J."/>
            <person name="Ramirez L."/>
            <person name="Alfaro M."/>
            <person name="Sun H."/>
            <person name="Tritt A."/>
            <person name="Yoshinaga Y."/>
            <person name="Zwiers L.-H."/>
            <person name="Turgeon B."/>
            <person name="Goodwin S."/>
            <person name="Spatafora J."/>
            <person name="Crous P."/>
            <person name="Grigoriev I."/>
        </authorList>
    </citation>
    <scope>NUCLEOTIDE SEQUENCE</scope>
    <source>
        <strain evidence="3">CBS 627.86</strain>
    </source>
</reference>
<protein>
    <recommendedName>
        <fullName evidence="2">EthD domain-containing protein</fullName>
    </recommendedName>
</protein>
<dbReference type="Gene3D" id="3.30.70.100">
    <property type="match status" value="1"/>
</dbReference>
<dbReference type="GO" id="GO:0016491">
    <property type="term" value="F:oxidoreductase activity"/>
    <property type="evidence" value="ECO:0007669"/>
    <property type="project" value="InterPro"/>
</dbReference>
<dbReference type="SUPFAM" id="SSF54909">
    <property type="entry name" value="Dimeric alpha+beta barrel"/>
    <property type="match status" value="1"/>
</dbReference>
<evidence type="ECO:0000256" key="1">
    <source>
        <dbReference type="ARBA" id="ARBA00005986"/>
    </source>
</evidence>
<evidence type="ECO:0000259" key="2">
    <source>
        <dbReference type="Pfam" id="PF07110"/>
    </source>
</evidence>
<gene>
    <name evidence="3" type="ORF">BDV96DRAFT_586818</name>
</gene>
<sequence>MPNQRRYLSLPTLSLGELAIHQVSRAYVMIETVSSGFGFIRQKACVIAPNHHHVPNRQHCARGRRRSRDAENITLRPNKTVVYNLSQFLQFSSITSSFSYSLDAVLVNTLHRKVTMTYTIVFYVKKQPALSYPDFEDHYENIHMPLIKAATGTTFPNKHVRYYVKRSSPVSNEDGSTSLPPAMIYGKPEAVNYDAVVMLDFDDEQAWKRYESELATSEKSKEIMEDALKFMELESVVAVALDGARVTER</sequence>
<dbReference type="EMBL" id="ML977345">
    <property type="protein sequence ID" value="KAF2108862.1"/>
    <property type="molecule type" value="Genomic_DNA"/>
</dbReference>
<comment type="similarity">
    <text evidence="1">Belongs to the tpcK family.</text>
</comment>
<name>A0A6A5YP58_9PLEO</name>
<dbReference type="OrthoDB" id="2519291at2759"/>
<keyword evidence="4" id="KW-1185">Reference proteome</keyword>
<feature type="domain" description="EthD" evidence="2">
    <location>
        <begin position="128"/>
        <end position="233"/>
    </location>
</feature>
<dbReference type="AlphaFoldDB" id="A0A6A5YP58"/>
<dbReference type="Pfam" id="PF07110">
    <property type="entry name" value="EthD"/>
    <property type="match status" value="1"/>
</dbReference>
<dbReference type="Proteomes" id="UP000799770">
    <property type="component" value="Unassembled WGS sequence"/>
</dbReference>
<accession>A0A6A5YP58</accession>
<dbReference type="InterPro" id="IPR009799">
    <property type="entry name" value="EthD_dom"/>
</dbReference>